<protein>
    <recommendedName>
        <fullName evidence="3 8">Dihydrofolate reductase</fullName>
        <ecNumber evidence="3 8">1.5.1.3</ecNumber>
    </recommendedName>
</protein>
<comment type="similarity">
    <text evidence="2 8 9">Belongs to the dihydrofolate reductase family.</text>
</comment>
<proteinExistence type="inferred from homology"/>
<dbReference type="GO" id="GO:0006730">
    <property type="term" value="P:one-carbon metabolic process"/>
    <property type="evidence" value="ECO:0007669"/>
    <property type="project" value="UniProtKB-KW"/>
</dbReference>
<comment type="pathway">
    <text evidence="1 8">Cofactor biosynthesis; tetrahydrofolate biosynthesis; 5,6,7,8-tetrahydrofolate from 7,8-dihydrofolate: step 1/1.</text>
</comment>
<evidence type="ECO:0000313" key="12">
    <source>
        <dbReference type="Proteomes" id="UP000177202"/>
    </source>
</evidence>
<evidence type="ECO:0000256" key="1">
    <source>
        <dbReference type="ARBA" id="ARBA00004903"/>
    </source>
</evidence>
<dbReference type="InterPro" id="IPR024072">
    <property type="entry name" value="DHFR-like_dom_sf"/>
</dbReference>
<dbReference type="Gene3D" id="3.40.430.10">
    <property type="entry name" value="Dihydrofolate Reductase, subunit A"/>
    <property type="match status" value="1"/>
</dbReference>
<comment type="catalytic activity">
    <reaction evidence="8">
        <text>(6S)-5,6,7,8-tetrahydrofolate + NADP(+) = 7,8-dihydrofolate + NADPH + H(+)</text>
        <dbReference type="Rhea" id="RHEA:15009"/>
        <dbReference type="ChEBI" id="CHEBI:15378"/>
        <dbReference type="ChEBI" id="CHEBI:57451"/>
        <dbReference type="ChEBI" id="CHEBI:57453"/>
        <dbReference type="ChEBI" id="CHEBI:57783"/>
        <dbReference type="ChEBI" id="CHEBI:58349"/>
        <dbReference type="EC" id="1.5.1.3"/>
    </reaction>
</comment>
<dbReference type="GO" id="GO:0046452">
    <property type="term" value="P:dihydrofolate metabolic process"/>
    <property type="evidence" value="ECO:0007669"/>
    <property type="project" value="TreeGrafter"/>
</dbReference>
<dbReference type="PIRSF" id="PIRSF000194">
    <property type="entry name" value="DHFR"/>
    <property type="match status" value="1"/>
</dbReference>
<evidence type="ECO:0000256" key="6">
    <source>
        <dbReference type="ARBA" id="ARBA00023002"/>
    </source>
</evidence>
<evidence type="ECO:0000313" key="11">
    <source>
        <dbReference type="EMBL" id="OHB10627.1"/>
    </source>
</evidence>
<sequence>MISIIVAIADNRVIGDKNKLPWYLPADLKHFSTVTKPHTVIMGRKTYESIVARLGKPLPDRTNIIVTRHMDFNAPGCIVVNSVEDALTQPGENKFIIGGEEIYKLFLPYTERLLITHVHANIPGDTKFPDYNKSEWVEVSREDHLKDEKNQHDYSFTVYERKK</sequence>
<evidence type="ECO:0000256" key="5">
    <source>
        <dbReference type="ARBA" id="ARBA00022857"/>
    </source>
</evidence>
<dbReference type="EC" id="1.5.1.3" evidence="3 8"/>
<dbReference type="GO" id="GO:0046654">
    <property type="term" value="P:tetrahydrofolate biosynthetic process"/>
    <property type="evidence" value="ECO:0007669"/>
    <property type="project" value="UniProtKB-UniPathway"/>
</dbReference>
<organism evidence="11 12">
    <name type="scientific">Candidatus Zambryskibacteria bacterium RIFCSPLOWO2_02_FULL_44_12b</name>
    <dbReference type="NCBI Taxonomy" id="1802772"/>
    <lineage>
        <taxon>Bacteria</taxon>
        <taxon>Candidatus Zambryskiibacteriota</taxon>
    </lineage>
</organism>
<dbReference type="InterPro" id="IPR001796">
    <property type="entry name" value="DHFR_dom"/>
</dbReference>
<dbReference type="UniPathway" id="UPA00077">
    <property type="reaction ID" value="UER00158"/>
</dbReference>
<dbReference type="GO" id="GO:0005829">
    <property type="term" value="C:cytosol"/>
    <property type="evidence" value="ECO:0007669"/>
    <property type="project" value="TreeGrafter"/>
</dbReference>
<dbReference type="PANTHER" id="PTHR48069:SF3">
    <property type="entry name" value="DIHYDROFOLATE REDUCTASE"/>
    <property type="match status" value="1"/>
</dbReference>
<dbReference type="InterPro" id="IPR017925">
    <property type="entry name" value="DHFR_CS"/>
</dbReference>
<evidence type="ECO:0000256" key="9">
    <source>
        <dbReference type="RuleBase" id="RU004474"/>
    </source>
</evidence>
<dbReference type="SUPFAM" id="SSF53597">
    <property type="entry name" value="Dihydrofolate reductase-like"/>
    <property type="match status" value="1"/>
</dbReference>
<dbReference type="GO" id="GO:0070401">
    <property type="term" value="F:NADP+ binding"/>
    <property type="evidence" value="ECO:0007669"/>
    <property type="project" value="UniProtKB-ARBA"/>
</dbReference>
<reference evidence="11 12" key="1">
    <citation type="journal article" date="2016" name="Nat. Commun.">
        <title>Thousands of microbial genomes shed light on interconnected biogeochemical processes in an aquifer system.</title>
        <authorList>
            <person name="Anantharaman K."/>
            <person name="Brown C.T."/>
            <person name="Hug L.A."/>
            <person name="Sharon I."/>
            <person name="Castelle C.J."/>
            <person name="Probst A.J."/>
            <person name="Thomas B.C."/>
            <person name="Singh A."/>
            <person name="Wilkins M.J."/>
            <person name="Karaoz U."/>
            <person name="Brodie E.L."/>
            <person name="Williams K.H."/>
            <person name="Hubbard S.S."/>
            <person name="Banfield J.F."/>
        </authorList>
    </citation>
    <scope>NUCLEOTIDE SEQUENCE [LARGE SCALE GENOMIC DNA]</scope>
</reference>
<dbReference type="GO" id="GO:0046655">
    <property type="term" value="P:folic acid metabolic process"/>
    <property type="evidence" value="ECO:0007669"/>
    <property type="project" value="TreeGrafter"/>
</dbReference>
<evidence type="ECO:0000259" key="10">
    <source>
        <dbReference type="PROSITE" id="PS51330"/>
    </source>
</evidence>
<feature type="domain" description="DHFR" evidence="10">
    <location>
        <begin position="1"/>
        <end position="161"/>
    </location>
</feature>
<evidence type="ECO:0000256" key="4">
    <source>
        <dbReference type="ARBA" id="ARBA00022563"/>
    </source>
</evidence>
<dbReference type="Proteomes" id="UP000177202">
    <property type="component" value="Unassembled WGS sequence"/>
</dbReference>
<accession>A0A1G2UML0</accession>
<dbReference type="PROSITE" id="PS51330">
    <property type="entry name" value="DHFR_2"/>
    <property type="match status" value="1"/>
</dbReference>
<dbReference type="Pfam" id="PF00186">
    <property type="entry name" value="DHFR_1"/>
    <property type="match status" value="1"/>
</dbReference>
<evidence type="ECO:0000256" key="8">
    <source>
        <dbReference type="PIRNR" id="PIRNR000194"/>
    </source>
</evidence>
<gene>
    <name evidence="11" type="ORF">A3H60_00945</name>
</gene>
<dbReference type="STRING" id="1802772.A3H60_00945"/>
<comment type="function">
    <text evidence="7 8">Key enzyme in folate metabolism. Catalyzes an essential reaction for de novo glycine and purine synthesis, and for DNA precursor synthesis.</text>
</comment>
<dbReference type="FunFam" id="3.40.430.10:FF:000001">
    <property type="entry name" value="Dihydrofolate reductase"/>
    <property type="match status" value="1"/>
</dbReference>
<dbReference type="EMBL" id="MHWP01000011">
    <property type="protein sequence ID" value="OHB10627.1"/>
    <property type="molecule type" value="Genomic_DNA"/>
</dbReference>
<dbReference type="GO" id="GO:0004146">
    <property type="term" value="F:dihydrofolate reductase activity"/>
    <property type="evidence" value="ECO:0007669"/>
    <property type="project" value="UniProtKB-EC"/>
</dbReference>
<dbReference type="CDD" id="cd00209">
    <property type="entry name" value="DHFR"/>
    <property type="match status" value="1"/>
</dbReference>
<evidence type="ECO:0000256" key="3">
    <source>
        <dbReference type="ARBA" id="ARBA00012856"/>
    </source>
</evidence>
<evidence type="ECO:0000256" key="7">
    <source>
        <dbReference type="ARBA" id="ARBA00025067"/>
    </source>
</evidence>
<comment type="caution">
    <text evidence="11">The sequence shown here is derived from an EMBL/GenBank/DDBJ whole genome shotgun (WGS) entry which is preliminary data.</text>
</comment>
<evidence type="ECO:0000256" key="2">
    <source>
        <dbReference type="ARBA" id="ARBA00009539"/>
    </source>
</evidence>
<dbReference type="PRINTS" id="PR00070">
    <property type="entry name" value="DHFR"/>
</dbReference>
<keyword evidence="6 8" id="KW-0560">Oxidoreductase</keyword>
<name>A0A1G2UML0_9BACT</name>
<keyword evidence="4 8" id="KW-0554">One-carbon metabolism</keyword>
<dbReference type="PANTHER" id="PTHR48069">
    <property type="entry name" value="DIHYDROFOLATE REDUCTASE"/>
    <property type="match status" value="1"/>
</dbReference>
<keyword evidence="5 8" id="KW-0521">NADP</keyword>
<dbReference type="InterPro" id="IPR012259">
    <property type="entry name" value="DHFR"/>
</dbReference>
<dbReference type="PROSITE" id="PS00075">
    <property type="entry name" value="DHFR_1"/>
    <property type="match status" value="1"/>
</dbReference>
<dbReference type="AlphaFoldDB" id="A0A1G2UML0"/>